<evidence type="ECO:0000256" key="5">
    <source>
        <dbReference type="ARBA" id="ARBA00023273"/>
    </source>
</evidence>
<gene>
    <name evidence="6" type="ORF">LSH36_15g14053</name>
</gene>
<comment type="caution">
    <text evidence="6">The sequence shown here is derived from an EMBL/GenBank/DDBJ whole genome shotgun (WGS) entry which is preliminary data.</text>
</comment>
<accession>A0AAD9NG09</accession>
<protein>
    <recommendedName>
        <fullName evidence="8">Meckel syndrome type 1 protein</fullName>
    </recommendedName>
</protein>
<dbReference type="GO" id="GO:0060271">
    <property type="term" value="P:cilium assembly"/>
    <property type="evidence" value="ECO:0007669"/>
    <property type="project" value="TreeGrafter"/>
</dbReference>
<sequence>MDIKVVCCAFRRYISQMKVVENKPSEDLMKVNRLYIQPVQTMYIVADLTPDGKKPTEADEFVLCTIKYNEKGVIVIRPDFNKGRKAYKIESIGLGRDLFQYTLEHSSPQLTRQEQEQDSKLFREWFNRHADILQSHVGHEFEAPSDLLRVMVYGEIVSAKNFENDDLFVSYFIDLPNGWFAPALQHLSGVTHTCSTKCVGREDVAYFSFPFEFELFYKADSTYDEDGTIRWPLFYVEVSSLDSWQRYRTEGYSHMTLPTTAGCSVQELNCWRPVGRSLISELRRFFVGGNAELEDPTYTAIPSTFEGKHLSKYGFKTVSAGSVTVKFNIVQQSQRSATQVNITSVVEAFKRAKQRMILARENLKKEYIETLKALEVEEH</sequence>
<proteinExistence type="predicted"/>
<keyword evidence="3" id="KW-0970">Cilium biogenesis/degradation</keyword>
<organism evidence="6 7">
    <name type="scientific">Paralvinella palmiformis</name>
    <dbReference type="NCBI Taxonomy" id="53620"/>
    <lineage>
        <taxon>Eukaryota</taxon>
        <taxon>Metazoa</taxon>
        <taxon>Spiralia</taxon>
        <taxon>Lophotrochozoa</taxon>
        <taxon>Annelida</taxon>
        <taxon>Polychaeta</taxon>
        <taxon>Sedentaria</taxon>
        <taxon>Canalipalpata</taxon>
        <taxon>Terebellida</taxon>
        <taxon>Terebelliformia</taxon>
        <taxon>Alvinellidae</taxon>
        <taxon>Paralvinella</taxon>
    </lineage>
</organism>
<keyword evidence="4" id="KW-0206">Cytoskeleton</keyword>
<keyword evidence="2" id="KW-0963">Cytoplasm</keyword>
<comment type="subcellular location">
    <subcellularLocation>
        <location evidence="1">Cytoplasm</location>
        <location evidence="1">Cytoskeleton</location>
        <location evidence="1">Cilium basal body</location>
    </subcellularLocation>
</comment>
<keyword evidence="5" id="KW-0966">Cell projection</keyword>
<dbReference type="PROSITE" id="PS51381">
    <property type="entry name" value="C2_B9"/>
    <property type="match status" value="1"/>
</dbReference>
<evidence type="ECO:0000256" key="2">
    <source>
        <dbReference type="ARBA" id="ARBA00022490"/>
    </source>
</evidence>
<evidence type="ECO:0000313" key="7">
    <source>
        <dbReference type="Proteomes" id="UP001208570"/>
    </source>
</evidence>
<reference evidence="6" key="1">
    <citation type="journal article" date="2023" name="Mol. Biol. Evol.">
        <title>Third-Generation Sequencing Reveals the Adaptive Role of the Epigenome in Three Deep-Sea Polychaetes.</title>
        <authorList>
            <person name="Perez M."/>
            <person name="Aroh O."/>
            <person name="Sun Y."/>
            <person name="Lan Y."/>
            <person name="Juniper S.K."/>
            <person name="Young C.R."/>
            <person name="Angers B."/>
            <person name="Qian P.Y."/>
        </authorList>
    </citation>
    <scope>NUCLEOTIDE SEQUENCE</scope>
    <source>
        <strain evidence="6">P08H-3</strain>
    </source>
</reference>
<dbReference type="Proteomes" id="UP001208570">
    <property type="component" value="Unassembled WGS sequence"/>
</dbReference>
<evidence type="ECO:0000256" key="4">
    <source>
        <dbReference type="ARBA" id="ARBA00023212"/>
    </source>
</evidence>
<evidence type="ECO:0008006" key="8">
    <source>
        <dbReference type="Google" id="ProtNLM"/>
    </source>
</evidence>
<dbReference type="GO" id="GO:0036038">
    <property type="term" value="C:MKS complex"/>
    <property type="evidence" value="ECO:0007669"/>
    <property type="project" value="TreeGrafter"/>
</dbReference>
<dbReference type="Pfam" id="PF07162">
    <property type="entry name" value="B9-C2"/>
    <property type="match status" value="1"/>
</dbReference>
<dbReference type="AlphaFoldDB" id="A0AAD9NG09"/>
<evidence type="ECO:0000313" key="6">
    <source>
        <dbReference type="EMBL" id="KAK2168670.1"/>
    </source>
</evidence>
<dbReference type="PANTHER" id="PTHR12968:SF4">
    <property type="entry name" value="TECTONIC-LIKE COMPLEX MEMBER MKS1"/>
    <property type="match status" value="1"/>
</dbReference>
<dbReference type="InterPro" id="IPR010796">
    <property type="entry name" value="C2_B9-type_dom"/>
</dbReference>
<keyword evidence="7" id="KW-1185">Reference proteome</keyword>
<evidence type="ECO:0000256" key="1">
    <source>
        <dbReference type="ARBA" id="ARBA00004120"/>
    </source>
</evidence>
<dbReference type="PANTHER" id="PTHR12968">
    <property type="entry name" value="B9 DOMAIN-CONTAINING"/>
    <property type="match status" value="1"/>
</dbReference>
<evidence type="ECO:0000256" key="3">
    <source>
        <dbReference type="ARBA" id="ARBA00022794"/>
    </source>
</evidence>
<dbReference type="EMBL" id="JAODUP010000015">
    <property type="protein sequence ID" value="KAK2168670.1"/>
    <property type="molecule type" value="Genomic_DNA"/>
</dbReference>
<name>A0AAD9NG09_9ANNE</name>